<dbReference type="InParanoid" id="A0A543AS05"/>
<sequence>MNRRPRDDGSATIQAIVIAPVLILLVMVAVACARIVGMQLDVNASAHAAARAASLARTNSTAHTDATAAATATLADNIHCDQLKSTVDGNLAVGSTVTVTVTCTVPLADLAYVPWGTYTVTASASAPIDTWRSRL</sequence>
<evidence type="ECO:0000256" key="1">
    <source>
        <dbReference type="SAM" id="Phobius"/>
    </source>
</evidence>
<dbReference type="InterPro" id="IPR012495">
    <property type="entry name" value="TadE-like_dom"/>
</dbReference>
<dbReference type="AlphaFoldDB" id="A0A543AS05"/>
<keyword evidence="4" id="KW-1185">Reference proteome</keyword>
<reference evidence="3 4" key="1">
    <citation type="submission" date="2019-06" db="EMBL/GenBank/DDBJ databases">
        <title>Sequencing the genomes of 1000 actinobacteria strains.</title>
        <authorList>
            <person name="Klenk H.-P."/>
        </authorList>
    </citation>
    <scope>NUCLEOTIDE SEQUENCE [LARGE SCALE GENOMIC DNA]</scope>
    <source>
        <strain evidence="3 4">DSM 45928</strain>
    </source>
</reference>
<accession>A0A543AS05</accession>
<dbReference type="Proteomes" id="UP000317043">
    <property type="component" value="Unassembled WGS sequence"/>
</dbReference>
<name>A0A543AS05_9ACTN</name>
<gene>
    <name evidence="3" type="ORF">FB566_0860</name>
</gene>
<dbReference type="RefSeq" id="WP_142035155.1">
    <property type="nucleotide sequence ID" value="NZ_JBHTGS010000001.1"/>
</dbReference>
<evidence type="ECO:0000313" key="3">
    <source>
        <dbReference type="EMBL" id="TQL75362.1"/>
    </source>
</evidence>
<proteinExistence type="predicted"/>
<evidence type="ECO:0000259" key="2">
    <source>
        <dbReference type="Pfam" id="PF07811"/>
    </source>
</evidence>
<feature type="domain" description="TadE-like" evidence="2">
    <location>
        <begin position="9"/>
        <end position="51"/>
    </location>
</feature>
<dbReference type="Pfam" id="PF07811">
    <property type="entry name" value="TadE"/>
    <property type="match status" value="1"/>
</dbReference>
<keyword evidence="1" id="KW-1133">Transmembrane helix</keyword>
<dbReference type="PROSITE" id="PS51257">
    <property type="entry name" value="PROKAR_LIPOPROTEIN"/>
    <property type="match status" value="1"/>
</dbReference>
<comment type="caution">
    <text evidence="3">The sequence shown here is derived from an EMBL/GenBank/DDBJ whole genome shotgun (WGS) entry which is preliminary data.</text>
</comment>
<keyword evidence="1" id="KW-0812">Transmembrane</keyword>
<protein>
    <submittedName>
        <fullName evidence="3">TadE-like protein</fullName>
    </submittedName>
</protein>
<dbReference type="EMBL" id="VFOW01000001">
    <property type="protein sequence ID" value="TQL75362.1"/>
    <property type="molecule type" value="Genomic_DNA"/>
</dbReference>
<keyword evidence="1" id="KW-0472">Membrane</keyword>
<feature type="transmembrane region" description="Helical" evidence="1">
    <location>
        <begin position="12"/>
        <end position="36"/>
    </location>
</feature>
<evidence type="ECO:0000313" key="4">
    <source>
        <dbReference type="Proteomes" id="UP000317043"/>
    </source>
</evidence>
<organism evidence="3 4">
    <name type="scientific">Stackebrandtia endophytica</name>
    <dbReference type="NCBI Taxonomy" id="1496996"/>
    <lineage>
        <taxon>Bacteria</taxon>
        <taxon>Bacillati</taxon>
        <taxon>Actinomycetota</taxon>
        <taxon>Actinomycetes</taxon>
        <taxon>Glycomycetales</taxon>
        <taxon>Glycomycetaceae</taxon>
        <taxon>Stackebrandtia</taxon>
    </lineage>
</organism>